<dbReference type="PANTHER" id="PTHR36798:SF2">
    <property type="entry name" value="LARGE RIBOSOMAL SUBUNIT PROTEIN CL38"/>
    <property type="match status" value="1"/>
</dbReference>
<keyword evidence="3" id="KW-1185">Reference proteome</keyword>
<dbReference type="Proteomes" id="UP001187471">
    <property type="component" value="Unassembled WGS sequence"/>
</dbReference>
<evidence type="ECO:0000313" key="2">
    <source>
        <dbReference type="EMBL" id="KAK2970122.1"/>
    </source>
</evidence>
<feature type="compositionally biased region" description="Basic residues" evidence="1">
    <location>
        <begin position="23"/>
        <end position="34"/>
    </location>
</feature>
<reference evidence="2" key="1">
    <citation type="submission" date="2022-12" db="EMBL/GenBank/DDBJ databases">
        <title>Draft genome assemblies for two species of Escallonia (Escalloniales).</title>
        <authorList>
            <person name="Chanderbali A."/>
            <person name="Dervinis C."/>
            <person name="Anghel I."/>
            <person name="Soltis D."/>
            <person name="Soltis P."/>
            <person name="Zapata F."/>
        </authorList>
    </citation>
    <scope>NUCLEOTIDE SEQUENCE</scope>
    <source>
        <strain evidence="2">UCBG92.1500</strain>
        <tissue evidence="2">Leaf</tissue>
    </source>
</reference>
<protein>
    <submittedName>
        <fullName evidence="2">Uncharacterized protein</fullName>
    </submittedName>
</protein>
<dbReference type="PANTHER" id="PTHR36798">
    <property type="entry name" value="50S RIBOSOMAL PROTEIN 6, CHLOROPLASTIC"/>
    <property type="match status" value="1"/>
</dbReference>
<organism evidence="2 3">
    <name type="scientific">Escallonia rubra</name>
    <dbReference type="NCBI Taxonomy" id="112253"/>
    <lineage>
        <taxon>Eukaryota</taxon>
        <taxon>Viridiplantae</taxon>
        <taxon>Streptophyta</taxon>
        <taxon>Embryophyta</taxon>
        <taxon>Tracheophyta</taxon>
        <taxon>Spermatophyta</taxon>
        <taxon>Magnoliopsida</taxon>
        <taxon>eudicotyledons</taxon>
        <taxon>Gunneridae</taxon>
        <taxon>Pentapetalae</taxon>
        <taxon>asterids</taxon>
        <taxon>campanulids</taxon>
        <taxon>Escalloniales</taxon>
        <taxon>Escalloniaceae</taxon>
        <taxon>Escallonia</taxon>
    </lineage>
</organism>
<name>A0AA88QKG7_9ASTE</name>
<proteinExistence type="predicted"/>
<dbReference type="Pfam" id="PF17257">
    <property type="entry name" value="DUF5323"/>
    <property type="match status" value="1"/>
</dbReference>
<comment type="caution">
    <text evidence="2">The sequence shown here is derived from an EMBL/GenBank/DDBJ whole genome shotgun (WGS) entry which is preliminary data.</text>
</comment>
<sequence length="135" mass="14764">MRRRQRHNGFGGFGLVIKSSSRPQKKATAHHRKTRLRKMNMWDVRRGPTDTVVEASSPPTPKTSSSLIAFITASATSSTLTGGANSKSDAGRLLKAKKLELVSTGRYVIQLTSNYKVPTNGHAICPLSYVHLLFA</sequence>
<dbReference type="GO" id="GO:0009507">
    <property type="term" value="C:chloroplast"/>
    <property type="evidence" value="ECO:0007669"/>
    <property type="project" value="InterPro"/>
</dbReference>
<dbReference type="GO" id="GO:0006412">
    <property type="term" value="P:translation"/>
    <property type="evidence" value="ECO:0007669"/>
    <property type="project" value="InterPro"/>
</dbReference>
<dbReference type="GO" id="GO:0003735">
    <property type="term" value="F:structural constituent of ribosome"/>
    <property type="evidence" value="ECO:0007669"/>
    <property type="project" value="InterPro"/>
</dbReference>
<evidence type="ECO:0000313" key="3">
    <source>
        <dbReference type="Proteomes" id="UP001187471"/>
    </source>
</evidence>
<accession>A0AA88QKG7</accession>
<feature type="region of interest" description="Disordered" evidence="1">
    <location>
        <begin position="1"/>
        <end position="34"/>
    </location>
</feature>
<dbReference type="EMBL" id="JAVXUO010002754">
    <property type="protein sequence ID" value="KAK2970122.1"/>
    <property type="molecule type" value="Genomic_DNA"/>
</dbReference>
<dbReference type="InterPro" id="IPR020526">
    <property type="entry name" value="Ribosomal_cL38"/>
</dbReference>
<gene>
    <name evidence="2" type="ORF">RJ640_017779</name>
</gene>
<dbReference type="GO" id="GO:0005840">
    <property type="term" value="C:ribosome"/>
    <property type="evidence" value="ECO:0007669"/>
    <property type="project" value="InterPro"/>
</dbReference>
<dbReference type="GO" id="GO:0019843">
    <property type="term" value="F:rRNA binding"/>
    <property type="evidence" value="ECO:0007669"/>
    <property type="project" value="InterPro"/>
</dbReference>
<dbReference type="AlphaFoldDB" id="A0AA88QKG7"/>
<evidence type="ECO:0000256" key="1">
    <source>
        <dbReference type="SAM" id="MobiDB-lite"/>
    </source>
</evidence>